<keyword evidence="2" id="KW-1185">Reference proteome</keyword>
<dbReference type="Proteomes" id="UP001064489">
    <property type="component" value="Chromosome 3"/>
</dbReference>
<protein>
    <submittedName>
        <fullName evidence="1">Uncharacterized protein</fullName>
    </submittedName>
</protein>
<proteinExistence type="predicted"/>
<gene>
    <name evidence="1" type="ORF">LWI28_024205</name>
</gene>
<reference evidence="1" key="1">
    <citation type="journal article" date="2022" name="Plant J.">
        <title>Strategies of tolerance reflected in two North American maple genomes.</title>
        <authorList>
            <person name="McEvoy S.L."/>
            <person name="Sezen U.U."/>
            <person name="Trouern-Trend A."/>
            <person name="McMahon S.M."/>
            <person name="Schaberg P.G."/>
            <person name="Yang J."/>
            <person name="Wegrzyn J.L."/>
            <person name="Swenson N.G."/>
        </authorList>
    </citation>
    <scope>NUCLEOTIDE SEQUENCE</scope>
    <source>
        <strain evidence="1">91603</strain>
    </source>
</reference>
<sequence>MLFGLIIREGISDIFENTHIRKRTGDALESVPKRVVVPKDKYNDSNKSCLIRCQSRRSDGDGVDNLTTPAVTKTEPLNVQNLSCCDVIRLMLKRGITSLNPVKAGILHVYNEEKDRLRRYFSKLSCRFTLSIDHLNSTVSVLVDKVKSLGYKVTSQGTSDLKLLDSAVGLKEEFCELEQIDPCFKSINLTAKEWDEATAIRRWFELLHDAGNNFGGSRNHTANVYFPKKIYDDDTEVHFTKLINDIYEKYETDPKYTIFGQNARTLEQGANMASIGKDDFVISPSLESAIGKEQGLSMKKDARSREMSFTSFGSLNSSNQSGNRLEGFITGARKYPPKFIPATVIEEVTDEVEENPEHEEWVVQDQILLGWLYNSIKPDVVAEVML</sequence>
<accession>A0AAD5NYC1</accession>
<reference evidence="1" key="2">
    <citation type="submission" date="2023-02" db="EMBL/GenBank/DDBJ databases">
        <authorList>
            <person name="Swenson N.G."/>
            <person name="Wegrzyn J.L."/>
            <person name="Mcevoy S.L."/>
        </authorList>
    </citation>
    <scope>NUCLEOTIDE SEQUENCE</scope>
    <source>
        <strain evidence="1">91603</strain>
        <tissue evidence="1">Leaf</tissue>
    </source>
</reference>
<evidence type="ECO:0000313" key="2">
    <source>
        <dbReference type="Proteomes" id="UP001064489"/>
    </source>
</evidence>
<comment type="caution">
    <text evidence="1">The sequence shown here is derived from an EMBL/GenBank/DDBJ whole genome shotgun (WGS) entry which is preliminary data.</text>
</comment>
<organism evidence="1 2">
    <name type="scientific">Acer negundo</name>
    <name type="common">Box elder</name>
    <dbReference type="NCBI Taxonomy" id="4023"/>
    <lineage>
        <taxon>Eukaryota</taxon>
        <taxon>Viridiplantae</taxon>
        <taxon>Streptophyta</taxon>
        <taxon>Embryophyta</taxon>
        <taxon>Tracheophyta</taxon>
        <taxon>Spermatophyta</taxon>
        <taxon>Magnoliopsida</taxon>
        <taxon>eudicotyledons</taxon>
        <taxon>Gunneridae</taxon>
        <taxon>Pentapetalae</taxon>
        <taxon>rosids</taxon>
        <taxon>malvids</taxon>
        <taxon>Sapindales</taxon>
        <taxon>Sapindaceae</taxon>
        <taxon>Hippocastanoideae</taxon>
        <taxon>Acereae</taxon>
        <taxon>Acer</taxon>
    </lineage>
</organism>
<name>A0AAD5NYC1_ACENE</name>
<dbReference type="EMBL" id="JAJSOW010000100">
    <property type="protein sequence ID" value="KAI9187084.1"/>
    <property type="molecule type" value="Genomic_DNA"/>
</dbReference>
<evidence type="ECO:0000313" key="1">
    <source>
        <dbReference type="EMBL" id="KAI9187084.1"/>
    </source>
</evidence>
<dbReference type="AlphaFoldDB" id="A0AAD5NYC1"/>